<reference evidence="2 3" key="1">
    <citation type="journal article" date="2010" name="Virology">
        <title>A jumbo phage infecting the phytopathogen Ralstonia solanacearum defines a new lineage of the Myoviridae family.</title>
        <authorList>
            <person name="Yamada T."/>
            <person name="Satoh S."/>
            <person name="Ishikawa H."/>
            <person name="Fujiwara A."/>
            <person name="Kawasaki T."/>
            <person name="Fujie M."/>
            <person name="Ogata H."/>
        </authorList>
    </citation>
    <scope>NUCLEOTIDE SEQUENCE [LARGE SCALE GENOMIC DNA]</scope>
</reference>
<dbReference type="KEGG" id="vg:6369819"/>
<keyword evidence="3" id="KW-1185">Reference proteome</keyword>
<sequence length="106" mass="11808">MYSFISAAVQRLQATDVTAPGAVDSRPMPHTVARILPETDYDWFTFKGAKPVTVSFRGKDIEIKKGTKFGVRPSTNGKQIRLIFPEDKNRVLTIDLETAQRLAKGV</sequence>
<evidence type="ECO:0000259" key="1">
    <source>
        <dbReference type="Pfam" id="PF20294"/>
    </source>
</evidence>
<evidence type="ECO:0000313" key="2">
    <source>
        <dbReference type="EMBL" id="BAG41659.1"/>
    </source>
</evidence>
<feature type="domain" description="KTSC and Metallopeptidase-like N-terminal fusion" evidence="1">
    <location>
        <begin position="41"/>
        <end position="105"/>
    </location>
</feature>
<accession>B2ZYJ1</accession>
<dbReference type="Proteomes" id="UP000001034">
    <property type="component" value="Segment"/>
</dbReference>
<dbReference type="GeneID" id="6369819"/>
<dbReference type="Pfam" id="PF20294">
    <property type="entry name" value="KMPT-N"/>
    <property type="match status" value="1"/>
</dbReference>
<dbReference type="InterPro" id="IPR046899">
    <property type="entry name" value="KMPT_N"/>
</dbReference>
<evidence type="ECO:0000313" key="3">
    <source>
        <dbReference type="Proteomes" id="UP000001034"/>
    </source>
</evidence>
<dbReference type="EMBL" id="AB366653">
    <property type="protein sequence ID" value="BAG41659.1"/>
    <property type="molecule type" value="Genomic_DNA"/>
</dbReference>
<protein>
    <recommendedName>
        <fullName evidence="1">KTSC and Metallopeptidase-like N-terminal fusion domain-containing protein</fullName>
    </recommendedName>
</protein>
<dbReference type="RefSeq" id="YP_001950089.1">
    <property type="nucleotide sequence ID" value="NC_010811.2"/>
</dbReference>
<name>B2ZYJ1_9CAUD</name>
<organism evidence="2 3">
    <name type="scientific">Ralstonia phage phiRSL1</name>
    <dbReference type="NCBI Taxonomy" id="1980924"/>
    <lineage>
        <taxon>Viruses</taxon>
        <taxon>Duplodnaviria</taxon>
        <taxon>Heunggongvirae</taxon>
        <taxon>Uroviricota</taxon>
        <taxon>Caudoviricetes</taxon>
        <taxon>Mieseafarmvirus</taxon>
        <taxon>Mieseafarmvirus RSL1</taxon>
    </lineage>
</organism>
<proteinExistence type="predicted"/>